<dbReference type="Gene3D" id="3.30.2270.10">
    <property type="entry name" value="Folate-binding superfamily"/>
    <property type="match status" value="1"/>
</dbReference>
<dbReference type="AlphaFoldDB" id="A0A367EH25"/>
<comment type="caution">
    <text evidence="1">The sequence shown here is derived from an EMBL/GenBank/DDBJ whole genome shotgun (WGS) entry which is preliminary data.</text>
</comment>
<gene>
    <name evidence="1" type="ORF">DQ384_39720</name>
</gene>
<organism evidence="1 2">
    <name type="scientific">Sphaerisporangium album</name>
    <dbReference type="NCBI Taxonomy" id="509200"/>
    <lineage>
        <taxon>Bacteria</taxon>
        <taxon>Bacillati</taxon>
        <taxon>Actinomycetota</taxon>
        <taxon>Actinomycetes</taxon>
        <taxon>Streptosporangiales</taxon>
        <taxon>Streptosporangiaceae</taxon>
        <taxon>Sphaerisporangium</taxon>
    </lineage>
</organism>
<dbReference type="InterPro" id="IPR006279">
    <property type="entry name" value="SoxD"/>
</dbReference>
<dbReference type="InterPro" id="IPR038561">
    <property type="entry name" value="SoxD_sf"/>
</dbReference>
<accession>A0A367EH25</accession>
<evidence type="ECO:0000313" key="1">
    <source>
        <dbReference type="EMBL" id="RCG17406.1"/>
    </source>
</evidence>
<dbReference type="Pfam" id="PF04267">
    <property type="entry name" value="SoxD"/>
    <property type="match status" value="1"/>
</dbReference>
<dbReference type="NCBIfam" id="TIGR01374">
    <property type="entry name" value="soxD"/>
    <property type="match status" value="1"/>
</dbReference>
<dbReference type="RefSeq" id="WP_114034057.1">
    <property type="nucleotide sequence ID" value="NZ_QOIL01000042.1"/>
</dbReference>
<dbReference type="GO" id="GO:0008115">
    <property type="term" value="F:sarcosine oxidase activity"/>
    <property type="evidence" value="ECO:0007669"/>
    <property type="project" value="InterPro"/>
</dbReference>
<keyword evidence="2" id="KW-1185">Reference proteome</keyword>
<dbReference type="EMBL" id="QOIL01000042">
    <property type="protein sequence ID" value="RCG17406.1"/>
    <property type="molecule type" value="Genomic_DNA"/>
</dbReference>
<dbReference type="GO" id="GO:0046653">
    <property type="term" value="P:tetrahydrofolate metabolic process"/>
    <property type="evidence" value="ECO:0007669"/>
    <property type="project" value="InterPro"/>
</dbReference>
<sequence length="84" mass="9721">MLLIPCPWCGPRDEAEFHYGGQAHVAYPADPAALTDEEWARYLFFRDNPMGPFSERWNHTSGCRRWFTVTRDTTTNAITPETSR</sequence>
<name>A0A367EH25_9ACTN</name>
<evidence type="ECO:0000313" key="2">
    <source>
        <dbReference type="Proteomes" id="UP000253094"/>
    </source>
</evidence>
<proteinExistence type="predicted"/>
<dbReference type="Proteomes" id="UP000253094">
    <property type="component" value="Unassembled WGS sequence"/>
</dbReference>
<dbReference type="OrthoDB" id="7159274at2"/>
<reference evidence="1 2" key="1">
    <citation type="submission" date="2018-06" db="EMBL/GenBank/DDBJ databases">
        <title>Sphaerisporangium craniellae sp. nov., isolated from a marine sponge in the South China Sea.</title>
        <authorList>
            <person name="Li L."/>
        </authorList>
    </citation>
    <scope>NUCLEOTIDE SEQUENCE [LARGE SCALE GENOMIC DNA]</scope>
    <source>
        <strain evidence="1 2">CCTCC AA 208026</strain>
    </source>
</reference>
<protein>
    <submittedName>
        <fullName evidence="1">Sarcosine oxidase subunit delta family protein</fullName>
    </submittedName>
</protein>